<sequence length="378" mass="41839">MADERPAAREDPETAIICALPLEASAVNYLFDEFWDDRRDRFYKAPRDENHYSTGRIGKHHVVLVQLPGMGKANAATAATFLLSSYTRVRLALVVGVRGGVPTLGKDDDENEILLGDVIISNAVVQYDLGQHYPHRFFTKTSIEDSLNKTNKDVCALLRSLTTDHGTHPIQEKTARFLRELQDAHTTGLLTRRAKERAKYQFPGTARDKLFSAKYQHRHYNSSTAEPCGCSDNYCCPLATASFCEDVGCNDSHLVTPRERLAFKHAQEAAGLDCAQNPCVYIGTFASGDNVMKSAAERDRIAKEQNVIAFEMEGAGVWDIMPCIIVKGVGDYADSHKSRRWQNFAAAAAAAATKALLETFDIKGPNHTPPGRERGFDN</sequence>
<dbReference type="EMBL" id="JAULSW010000001">
    <property type="protein sequence ID" value="KAK3393531.1"/>
    <property type="molecule type" value="Genomic_DNA"/>
</dbReference>
<accession>A0AAE0U777</accession>
<reference evidence="2" key="1">
    <citation type="journal article" date="2023" name="Mol. Phylogenet. Evol.">
        <title>Genome-scale phylogeny and comparative genomics of the fungal order Sordariales.</title>
        <authorList>
            <person name="Hensen N."/>
            <person name="Bonometti L."/>
            <person name="Westerberg I."/>
            <person name="Brannstrom I.O."/>
            <person name="Guillou S."/>
            <person name="Cros-Aarteil S."/>
            <person name="Calhoun S."/>
            <person name="Haridas S."/>
            <person name="Kuo A."/>
            <person name="Mondo S."/>
            <person name="Pangilinan J."/>
            <person name="Riley R."/>
            <person name="LaButti K."/>
            <person name="Andreopoulos B."/>
            <person name="Lipzen A."/>
            <person name="Chen C."/>
            <person name="Yan M."/>
            <person name="Daum C."/>
            <person name="Ng V."/>
            <person name="Clum A."/>
            <person name="Steindorff A."/>
            <person name="Ohm R.A."/>
            <person name="Martin F."/>
            <person name="Silar P."/>
            <person name="Natvig D.O."/>
            <person name="Lalanne C."/>
            <person name="Gautier V."/>
            <person name="Ament-Velasquez S.L."/>
            <person name="Kruys A."/>
            <person name="Hutchinson M.I."/>
            <person name="Powell A.J."/>
            <person name="Barry K."/>
            <person name="Miller A.N."/>
            <person name="Grigoriev I.V."/>
            <person name="Debuchy R."/>
            <person name="Gladieux P."/>
            <person name="Hiltunen Thoren M."/>
            <person name="Johannesson H."/>
        </authorList>
    </citation>
    <scope>NUCLEOTIDE SEQUENCE</scope>
    <source>
        <strain evidence="2">CBS 232.78</strain>
    </source>
</reference>
<evidence type="ECO:0000313" key="2">
    <source>
        <dbReference type="EMBL" id="KAK3393531.1"/>
    </source>
</evidence>
<dbReference type="GO" id="GO:0009116">
    <property type="term" value="P:nucleoside metabolic process"/>
    <property type="evidence" value="ECO:0007669"/>
    <property type="project" value="InterPro"/>
</dbReference>
<dbReference type="InterPro" id="IPR053137">
    <property type="entry name" value="NLR-like"/>
</dbReference>
<dbReference type="Gene3D" id="3.40.50.1580">
    <property type="entry name" value="Nucleoside phosphorylase domain"/>
    <property type="match status" value="1"/>
</dbReference>
<evidence type="ECO:0000313" key="3">
    <source>
        <dbReference type="Proteomes" id="UP001285441"/>
    </source>
</evidence>
<dbReference type="AlphaFoldDB" id="A0AAE0U777"/>
<keyword evidence="3" id="KW-1185">Reference proteome</keyword>
<dbReference type="Pfam" id="PF01048">
    <property type="entry name" value="PNP_UDP_1"/>
    <property type="match status" value="1"/>
</dbReference>
<dbReference type="Proteomes" id="UP001285441">
    <property type="component" value="Unassembled WGS sequence"/>
</dbReference>
<dbReference type="GO" id="GO:0003824">
    <property type="term" value="F:catalytic activity"/>
    <property type="evidence" value="ECO:0007669"/>
    <property type="project" value="InterPro"/>
</dbReference>
<dbReference type="InterPro" id="IPR000845">
    <property type="entry name" value="Nucleoside_phosphorylase_d"/>
</dbReference>
<dbReference type="PANTHER" id="PTHR46082:SF6">
    <property type="entry name" value="AAA+ ATPASE DOMAIN-CONTAINING PROTEIN-RELATED"/>
    <property type="match status" value="1"/>
</dbReference>
<protein>
    <submittedName>
        <fullName evidence="2">Nucleoside phosphorylase domain-containing protein</fullName>
    </submittedName>
</protein>
<comment type="caution">
    <text evidence="2">The sequence shown here is derived from an EMBL/GenBank/DDBJ whole genome shotgun (WGS) entry which is preliminary data.</text>
</comment>
<proteinExistence type="predicted"/>
<dbReference type="SUPFAM" id="SSF53167">
    <property type="entry name" value="Purine and uridine phosphorylases"/>
    <property type="match status" value="1"/>
</dbReference>
<dbReference type="PANTHER" id="PTHR46082">
    <property type="entry name" value="ATP/GTP-BINDING PROTEIN-RELATED"/>
    <property type="match status" value="1"/>
</dbReference>
<gene>
    <name evidence="2" type="ORF">B0H63DRAFT_491459</name>
</gene>
<feature type="domain" description="Nucleoside phosphorylase" evidence="1">
    <location>
        <begin position="15"/>
        <end position="134"/>
    </location>
</feature>
<reference evidence="2" key="2">
    <citation type="submission" date="2023-06" db="EMBL/GenBank/DDBJ databases">
        <authorList>
            <consortium name="Lawrence Berkeley National Laboratory"/>
            <person name="Haridas S."/>
            <person name="Hensen N."/>
            <person name="Bonometti L."/>
            <person name="Westerberg I."/>
            <person name="Brannstrom I.O."/>
            <person name="Guillou S."/>
            <person name="Cros-Aarteil S."/>
            <person name="Calhoun S."/>
            <person name="Kuo A."/>
            <person name="Mondo S."/>
            <person name="Pangilinan J."/>
            <person name="Riley R."/>
            <person name="LaButti K."/>
            <person name="Andreopoulos B."/>
            <person name="Lipzen A."/>
            <person name="Chen C."/>
            <person name="Yanf M."/>
            <person name="Daum C."/>
            <person name="Ng V."/>
            <person name="Clum A."/>
            <person name="Steindorff A."/>
            <person name="Ohm R."/>
            <person name="Martin F."/>
            <person name="Silar P."/>
            <person name="Natvig D."/>
            <person name="Lalanne C."/>
            <person name="Gautier V."/>
            <person name="Ament-velasquez S.L."/>
            <person name="Kruys A."/>
            <person name="Hutchinson M.I."/>
            <person name="Powell A.J."/>
            <person name="Barry K."/>
            <person name="Miller A.N."/>
            <person name="Grigoriev I.V."/>
            <person name="Debuchy R."/>
            <person name="Gladieux P."/>
            <person name="Thoren M.H."/>
            <person name="Johannesson H."/>
        </authorList>
    </citation>
    <scope>NUCLEOTIDE SEQUENCE</scope>
    <source>
        <strain evidence="2">CBS 232.78</strain>
    </source>
</reference>
<name>A0AAE0U777_9PEZI</name>
<dbReference type="InterPro" id="IPR035994">
    <property type="entry name" value="Nucleoside_phosphorylase_sf"/>
</dbReference>
<evidence type="ECO:0000259" key="1">
    <source>
        <dbReference type="Pfam" id="PF01048"/>
    </source>
</evidence>
<organism evidence="2 3">
    <name type="scientific">Podospora didyma</name>
    <dbReference type="NCBI Taxonomy" id="330526"/>
    <lineage>
        <taxon>Eukaryota</taxon>
        <taxon>Fungi</taxon>
        <taxon>Dikarya</taxon>
        <taxon>Ascomycota</taxon>
        <taxon>Pezizomycotina</taxon>
        <taxon>Sordariomycetes</taxon>
        <taxon>Sordariomycetidae</taxon>
        <taxon>Sordariales</taxon>
        <taxon>Podosporaceae</taxon>
        <taxon>Podospora</taxon>
    </lineage>
</organism>